<dbReference type="SUPFAM" id="SSF47757">
    <property type="entry name" value="Chemotaxis receptor methyltransferase CheR, N-terminal domain"/>
    <property type="match status" value="1"/>
</dbReference>
<evidence type="ECO:0000259" key="1">
    <source>
        <dbReference type="PROSITE" id="PS50123"/>
    </source>
</evidence>
<dbReference type="InterPro" id="IPR050903">
    <property type="entry name" value="Bact_Chemotaxis_MeTrfase"/>
</dbReference>
<organism evidence="2 3">
    <name type="scientific">Sphingomonas bisphenolicum</name>
    <dbReference type="NCBI Taxonomy" id="296544"/>
    <lineage>
        <taxon>Bacteria</taxon>
        <taxon>Pseudomonadati</taxon>
        <taxon>Pseudomonadota</taxon>
        <taxon>Alphaproteobacteria</taxon>
        <taxon>Sphingomonadales</taxon>
        <taxon>Sphingomonadaceae</taxon>
        <taxon>Sphingomonas</taxon>
    </lineage>
</organism>
<evidence type="ECO:0000313" key="2">
    <source>
        <dbReference type="EMBL" id="BBF71623.1"/>
    </source>
</evidence>
<dbReference type="PRINTS" id="PR00996">
    <property type="entry name" value="CHERMTFRASE"/>
</dbReference>
<dbReference type="Pfam" id="PF01739">
    <property type="entry name" value="CheR"/>
    <property type="match status" value="1"/>
</dbReference>
<feature type="domain" description="CheR-type methyltransferase" evidence="1">
    <location>
        <begin position="7"/>
        <end position="259"/>
    </location>
</feature>
<dbReference type="PROSITE" id="PS50123">
    <property type="entry name" value="CHER"/>
    <property type="match status" value="1"/>
</dbReference>
<protein>
    <submittedName>
        <fullName evidence="2">Chemotaxis protein CheR</fullName>
    </submittedName>
</protein>
<dbReference type="InterPro" id="IPR000780">
    <property type="entry name" value="CheR_MeTrfase"/>
</dbReference>
<gene>
    <name evidence="2" type="primary">cheR</name>
    <name evidence="2" type="ORF">SBA_ch2_1560</name>
</gene>
<dbReference type="InterPro" id="IPR022642">
    <property type="entry name" value="CheR_C"/>
</dbReference>
<accession>A0ABM7G9J0</accession>
<proteinExistence type="predicted"/>
<dbReference type="Proteomes" id="UP001059971">
    <property type="component" value="Chromosome 2"/>
</dbReference>
<dbReference type="SMART" id="SM00138">
    <property type="entry name" value="MeTrc"/>
    <property type="match status" value="1"/>
</dbReference>
<reference evidence="2" key="1">
    <citation type="submission" date="2018-07" db="EMBL/GenBank/DDBJ databases">
        <title>Complete genome sequence of Sphingomonas bisphenolicum strain AO1, a bisphenol A degradative bacterium isolated from Japanese farm field.</title>
        <authorList>
            <person name="Murakami M."/>
            <person name="Koh M."/>
            <person name="Koba S."/>
            <person name="Matsumura Y."/>
        </authorList>
    </citation>
    <scope>NUCLEOTIDE SEQUENCE</scope>
    <source>
        <strain evidence="2">AO1</strain>
    </source>
</reference>
<dbReference type="PANTHER" id="PTHR24422:SF8">
    <property type="entry name" value="CHEMOTAXIS PROTEIN"/>
    <property type="match status" value="1"/>
</dbReference>
<dbReference type="Gene3D" id="3.40.50.150">
    <property type="entry name" value="Vaccinia Virus protein VP39"/>
    <property type="match status" value="1"/>
</dbReference>
<evidence type="ECO:0000313" key="3">
    <source>
        <dbReference type="Proteomes" id="UP001059971"/>
    </source>
</evidence>
<dbReference type="EMBL" id="AP018818">
    <property type="protein sequence ID" value="BBF71623.1"/>
    <property type="molecule type" value="Genomic_DNA"/>
</dbReference>
<sequence>MDAALVQGSMQAGVEDIEIQLLLEALYQRYHYDFRHYARASIKRRLVQARGQLGFASFSAMQDHLLHDPATLPRLLNYLTVQVSEMFRDPGYFRALREKVIPHLRTYPSLKVWVAGCSNGEELYSLSILFREEGLDQRTLFYATDINPDALKAAEAGVYPLEQIRKFTKNHQQSGARSSLSDYYTADYGRAVFDKSLRSQVVFSDHSLVTDAVFAEMHLISCRNVLIYFDRDLQDRALGLFRDSLARKGFLGLGSKESLRFSDHAPSFADFVREEKIYQRREP</sequence>
<dbReference type="InterPro" id="IPR022641">
    <property type="entry name" value="CheR_N"/>
</dbReference>
<name>A0ABM7G9J0_9SPHN</name>
<dbReference type="Pfam" id="PF03705">
    <property type="entry name" value="CheR_N"/>
    <property type="match status" value="1"/>
</dbReference>
<dbReference type="InterPro" id="IPR029063">
    <property type="entry name" value="SAM-dependent_MTases_sf"/>
</dbReference>
<keyword evidence="3" id="KW-1185">Reference proteome</keyword>
<dbReference type="SUPFAM" id="SSF53335">
    <property type="entry name" value="S-adenosyl-L-methionine-dependent methyltransferases"/>
    <property type="match status" value="1"/>
</dbReference>
<dbReference type="PANTHER" id="PTHR24422">
    <property type="entry name" value="CHEMOTAXIS PROTEIN METHYLTRANSFERASE"/>
    <property type="match status" value="1"/>
</dbReference>
<dbReference type="RefSeq" id="WP_261937265.1">
    <property type="nucleotide sequence ID" value="NZ_AP018818.1"/>
</dbReference>